<dbReference type="PATRIC" id="fig|1172190.3.peg.152"/>
<keyword evidence="4" id="KW-0472">Membrane</keyword>
<keyword evidence="7" id="KW-0732">Signal</keyword>
<dbReference type="OrthoDB" id="5495185at2"/>
<dbReference type="eggNOG" id="COG1538">
    <property type="taxonomic scope" value="Bacteria"/>
</dbReference>
<dbReference type="Proteomes" id="UP000015520">
    <property type="component" value="Unassembled WGS sequence"/>
</dbReference>
<sequence>MLKKALIMFSLPLLLSAYTMPELFDALKKHSQTKSDEMVVKKAELYEDLNKAELYPRIDLFVSFDHYSSPTNLLPVPPNSVKNPATAQPFSENITREGVTFTMPLFMKSIFTLVDKAKAIQKSAKAKKHINLLQNEALIVGNNANFVYLLALQKSLNAKEKSLLETKKTLQIKVENGRVAASALYKINDSLNQINIAKNNINLQKKKLISIIYSLTGIKLETPVAMTLSDNLDSSKGLASLEPLRVKIAADKLSVKAKKERLYPSLFAQGSYTFSQGTAYNNNKSLNEEYGNIGVVLNIPLFQMDSYSEISLAKVEVKSSEVELKKATDELEAKAQMLEESLPLLDNSMKLYTQSIYNKKQLLEIAKLNFKNARLSTEEYLRYEDDVVSAEAELHKAEAEMIQTKMQLAVIYANNIEEMVK</sequence>
<dbReference type="RefSeq" id="WP_021286442.1">
    <property type="nucleotide sequence ID" value="NZ_AUPZ01000002.1"/>
</dbReference>
<feature type="chain" id="PRO_5004566366" description="Transporter" evidence="7">
    <location>
        <begin position="20"/>
        <end position="421"/>
    </location>
</feature>
<evidence type="ECO:0000256" key="5">
    <source>
        <dbReference type="ARBA" id="ARBA00023237"/>
    </source>
</evidence>
<keyword evidence="9" id="KW-1185">Reference proteome</keyword>
<dbReference type="GO" id="GO:0015562">
    <property type="term" value="F:efflux transmembrane transporter activity"/>
    <property type="evidence" value="ECO:0007669"/>
    <property type="project" value="InterPro"/>
</dbReference>
<dbReference type="SUPFAM" id="SSF56954">
    <property type="entry name" value="Outer membrane efflux proteins (OEP)"/>
    <property type="match status" value="1"/>
</dbReference>
<gene>
    <name evidence="8" type="ORF">M947_00785</name>
</gene>
<dbReference type="GO" id="GO:0009279">
    <property type="term" value="C:cell outer membrane"/>
    <property type="evidence" value="ECO:0007669"/>
    <property type="project" value="UniProtKB-SubCell"/>
</dbReference>
<evidence type="ECO:0000256" key="7">
    <source>
        <dbReference type="SAM" id="SignalP"/>
    </source>
</evidence>
<name>T0KTN2_9BACT</name>
<evidence type="ECO:0000256" key="3">
    <source>
        <dbReference type="ARBA" id="ARBA00022692"/>
    </source>
</evidence>
<keyword evidence="5" id="KW-0998">Cell outer membrane</keyword>
<evidence type="ECO:0000256" key="1">
    <source>
        <dbReference type="ARBA" id="ARBA00004442"/>
    </source>
</evidence>
<feature type="signal peptide" evidence="7">
    <location>
        <begin position="1"/>
        <end position="19"/>
    </location>
</feature>
<dbReference type="GO" id="GO:1990281">
    <property type="term" value="C:efflux pump complex"/>
    <property type="evidence" value="ECO:0007669"/>
    <property type="project" value="TreeGrafter"/>
</dbReference>
<dbReference type="STRING" id="1172190.M947_00785"/>
<protein>
    <recommendedName>
        <fullName evidence="10">Transporter</fullName>
    </recommendedName>
</protein>
<evidence type="ECO:0008006" key="10">
    <source>
        <dbReference type="Google" id="ProtNLM"/>
    </source>
</evidence>
<evidence type="ECO:0000256" key="4">
    <source>
        <dbReference type="ARBA" id="ARBA00023136"/>
    </source>
</evidence>
<evidence type="ECO:0000313" key="9">
    <source>
        <dbReference type="Proteomes" id="UP000015520"/>
    </source>
</evidence>
<keyword evidence="2" id="KW-1134">Transmembrane beta strand</keyword>
<evidence type="ECO:0000313" key="8">
    <source>
        <dbReference type="EMBL" id="EQB40364.1"/>
    </source>
</evidence>
<accession>T0KTN2</accession>
<dbReference type="Gene3D" id="1.20.1600.10">
    <property type="entry name" value="Outer membrane efflux proteins (OEP)"/>
    <property type="match status" value="1"/>
</dbReference>
<evidence type="ECO:0000256" key="6">
    <source>
        <dbReference type="SAM" id="Coils"/>
    </source>
</evidence>
<keyword evidence="6" id="KW-0175">Coiled coil</keyword>
<proteinExistence type="predicted"/>
<organism evidence="8 9">
    <name type="scientific">Sulfurimonas hongkongensis</name>
    <dbReference type="NCBI Taxonomy" id="1172190"/>
    <lineage>
        <taxon>Bacteria</taxon>
        <taxon>Pseudomonadati</taxon>
        <taxon>Campylobacterota</taxon>
        <taxon>Epsilonproteobacteria</taxon>
        <taxon>Campylobacterales</taxon>
        <taxon>Sulfurimonadaceae</taxon>
        <taxon>Sulfurimonas</taxon>
    </lineage>
</organism>
<feature type="coiled-coil region" evidence="6">
    <location>
        <begin position="380"/>
        <end position="407"/>
    </location>
</feature>
<evidence type="ECO:0000256" key="2">
    <source>
        <dbReference type="ARBA" id="ARBA00022452"/>
    </source>
</evidence>
<reference evidence="8 9" key="1">
    <citation type="submission" date="2013-07" db="EMBL/GenBank/DDBJ databases">
        <title>Sulfurimonas hongkongensis AST-10 Genome Sequencing.</title>
        <authorList>
            <person name="Cai L."/>
            <person name="Zhang T."/>
        </authorList>
    </citation>
    <scope>NUCLEOTIDE SEQUENCE [LARGE SCALE GENOMIC DNA]</scope>
    <source>
        <strain evidence="8 9">AST-10</strain>
    </source>
</reference>
<comment type="subcellular location">
    <subcellularLocation>
        <location evidence="1">Cell outer membrane</location>
    </subcellularLocation>
</comment>
<dbReference type="AlphaFoldDB" id="T0KTN2"/>
<feature type="coiled-coil region" evidence="6">
    <location>
        <begin position="310"/>
        <end position="341"/>
    </location>
</feature>
<dbReference type="InterPro" id="IPR051906">
    <property type="entry name" value="TolC-like"/>
</dbReference>
<comment type="caution">
    <text evidence="8">The sequence shown here is derived from an EMBL/GenBank/DDBJ whole genome shotgun (WGS) entry which is preliminary data.</text>
</comment>
<dbReference type="GO" id="GO:0015288">
    <property type="term" value="F:porin activity"/>
    <property type="evidence" value="ECO:0007669"/>
    <property type="project" value="TreeGrafter"/>
</dbReference>
<dbReference type="PANTHER" id="PTHR30026">
    <property type="entry name" value="OUTER MEMBRANE PROTEIN TOLC"/>
    <property type="match status" value="1"/>
</dbReference>
<dbReference type="PANTHER" id="PTHR30026:SF20">
    <property type="entry name" value="OUTER MEMBRANE PROTEIN TOLC"/>
    <property type="match status" value="1"/>
</dbReference>
<keyword evidence="3" id="KW-0812">Transmembrane</keyword>
<dbReference type="EMBL" id="AUPZ01000002">
    <property type="protein sequence ID" value="EQB40364.1"/>
    <property type="molecule type" value="Genomic_DNA"/>
</dbReference>